<dbReference type="InterPro" id="IPR000601">
    <property type="entry name" value="PKD_dom"/>
</dbReference>
<dbReference type="InterPro" id="IPR001024">
    <property type="entry name" value="PLAT/LH2_dom"/>
</dbReference>
<dbReference type="OMA" id="KWPWASG"/>
<dbReference type="KEGG" id="spu:105441672"/>
<keyword evidence="5 15" id="KW-0812">Transmembrane</keyword>
<feature type="transmembrane region" description="Helical" evidence="15">
    <location>
        <begin position="1843"/>
        <end position="1863"/>
    </location>
</feature>
<name>A0A7M7PNS1_STRPU</name>
<evidence type="ECO:0000256" key="14">
    <source>
        <dbReference type="SAM" id="MobiDB-lite"/>
    </source>
</evidence>
<feature type="signal peptide" evidence="16">
    <location>
        <begin position="1"/>
        <end position="30"/>
    </location>
</feature>
<dbReference type="PANTHER" id="PTHR10877">
    <property type="entry name" value="POLYCYSTIN FAMILY MEMBER"/>
    <property type="match status" value="1"/>
</dbReference>
<protein>
    <recommendedName>
        <fullName evidence="23">Polycystic kidney disease protein 1-like 2</fullName>
    </recommendedName>
</protein>
<dbReference type="PROSITE" id="PS51111">
    <property type="entry name" value="REJ"/>
    <property type="match status" value="1"/>
</dbReference>
<dbReference type="EnsemblMetazoa" id="XM_030997149">
    <property type="protein sequence ID" value="XP_030853009"/>
    <property type="gene ID" value="LOC105441672"/>
</dbReference>
<dbReference type="Gene3D" id="2.60.60.20">
    <property type="entry name" value="PLAT/LH2 domain"/>
    <property type="match status" value="1"/>
</dbReference>
<feature type="compositionally biased region" description="Polar residues" evidence="14">
    <location>
        <begin position="1975"/>
        <end position="1993"/>
    </location>
</feature>
<feature type="transmembrane region" description="Helical" evidence="15">
    <location>
        <begin position="2641"/>
        <end position="2661"/>
    </location>
</feature>
<dbReference type="InterPro" id="IPR014010">
    <property type="entry name" value="REJ_dom"/>
</dbReference>
<evidence type="ECO:0000313" key="22">
    <source>
        <dbReference type="Proteomes" id="UP000007110"/>
    </source>
</evidence>
<dbReference type="InterPro" id="IPR046791">
    <property type="entry name" value="Polycystin_dom"/>
</dbReference>
<dbReference type="Pfam" id="PF02010">
    <property type="entry name" value="REJ"/>
    <property type="match status" value="1"/>
</dbReference>
<evidence type="ECO:0000256" key="5">
    <source>
        <dbReference type="ARBA" id="ARBA00022692"/>
    </source>
</evidence>
<comment type="caution">
    <text evidence="13">Lacks conserved residue(s) required for the propagation of feature annotation.</text>
</comment>
<feature type="domain" description="GAIN-B" evidence="19">
    <location>
        <begin position="1474"/>
        <end position="1618"/>
    </location>
</feature>
<dbReference type="Proteomes" id="UP000007110">
    <property type="component" value="Unassembled WGS sequence"/>
</dbReference>
<dbReference type="SUPFAM" id="SSF49299">
    <property type="entry name" value="PKD domain"/>
    <property type="match status" value="3"/>
</dbReference>
<dbReference type="GeneID" id="105441672"/>
<dbReference type="InterPro" id="IPR057244">
    <property type="entry name" value="GAIN_B"/>
</dbReference>
<sequence length="2833" mass="318465">MTEVMEVLTWKFVFLVITSHLAITGSGVRANENLFTVSIPSLLEVNQTFEIAFWTDFPFFFECYWDFNDNIIYIANATDLQEPLIHKYTQPAAYNILTNCCMAGQLEAHFSEVLVYSEIYYEICSYRSVNLTYNYDIYILGESDLLIFNHHEFPDPLYYYMELDGYPVFDEVFSYGALQNDDLYAVLLDTLPFPMELQNIIGLGPHNVSVTVYSEINNTAVYCESQIKFVELITGMVFYISEYFVQTNNPFIGSLAAESGWPALIEWSAYNEDTFELEFYFDSYRQARSPDEVDEVWLFISKPGNYTLRATMYHEINEASEYTTIIVENPITTLDISLNAPLHYPLEDTLQMFVNYTSDGIPTDIHGDIDYGDGTIEWWEPIPSEPDYRNLTFNHLYAVPDLYTVQLFLYNYVSSVHYEWYVAVLEDIEDLAIDSFSGEDGTWTAILPIEFPVILTAQPLKGTIELCEWNVGGYLFNSTNPTIMYEFNAEGVYDIEVRATNAFSSGRASTNVTILESITGIYLINDGPVMQADAVTFVLFSYQLGSNSLFALDYGDGTSETLQEPRIQENVTMYIPSDLDLPFNPREYFSVRVEHMYVSAGSYTATASASDAVSIRHAMSDAFVQASPCFLPNMHILDGESSYSSAKQYHRQKRFQFAAEVNIDCVMAASTRYEWLVFKLNDVFTVPVDENLYQLPGSIRTDLTTLYVPAFTLEYGTYVFRLHVTINLRDGSVGVNKDDQTYIRVVESPLYAVINGGSSRAIGWYRDIYMDGSLSKDPDVDGNQNGLLFSWFCRRSNETFPSNDDLLLLVNQPSGNDGCLHEGFLMQSGNQTTMTIAGQTLEGNQTHVFRLIVSKQGRGTAHAEQTIPILPGDPPTILIKCMTNCGFSLNPSERFVISANCDDCTLQTRPRYFWSLIPAFLNNSKQFLIWNQDTTTSRTNAYLAIRAFTFQGSEEYTLKVLVFSWSGAKTFAEYAFSTNSPPLLGTCSATPDEGVVLETHFTILCQGFVDEDEPLSYEVRALTGSEKKTGISSFHDSSTSGTLIYFGVDPHIPPTFLPVGIASHCDHQVDIIITVSDTYGASIKTSTAVKVREAEVDTSQPDKTVTDTVLEFSSGEENPLSKLLESGDTQSATQLVFTLTSLLNADAESDFDQAEAATEEEQEEESEFMEEKKTKRAEARESIIANIGHIEVRDMETLQQTSAVIAQVTQEKDEISATAQKSAAKSYQEMCHFLKEESGSGHTGGDTVEETASFIMVGLSNIMEAAFSTLTSVVNETTLVTSQDDDAEKAISDTRNVSMATLQALEELQTAVLQNKVPGEESTVIRTEAVSLILQRQERWEVASKVSDSKAGATSFQLPSNVLDGGTESSFDDIVDSHIHEYNHNPFAWASMGGEDDITSQVSSLELELSDGNQHTKLTPVNLPKDIDIFIDNEDTKVQQLQAAEVSQSGEINYYFNFISQMAYVVVEVVVYNRSLYEPFPELSLFLTRNETGTNSSAGVDATHILNTSFPAGADPPVSALNDTHNMTGNPYLWIIPFSEIGVNGDHGLVLSGWGMVNKSDIALYAYGAQCVYWNTEEEMWDTTGCKVGPLTSRILAHCQCNHLSHFAAGFVVLPNTVHFIKDASLFAKILENPITAMTVGSVFALYVLVAVWANRHDRRAEEQARVIFLGDNNPEAQYNYHVTIFTGLRRVAGTTAVATITLYGAAGSSEPHVLTTEGKRKILQRGGVDSFVLSTHGSLEELTAVRVWHDNSGKQPEWHLNRILVHDLQTKQLWYFLCHTWLAVDLGECTVDKTFPVATTEDLQQFQHLFITGLLRDMKDHHLWVSIFTRPPNSNFTRLQRITCCFTLLMMSMLASIMFFGITPEDVDVGDSKGPEMSQEIGMGTIRVTWFDILVGIESGLLVLPGNLLILEIFRNVRSRHPSKGDKSVEIVAESEDDKSGTTKTTSEQSTKSIATASLKASDGENVPHHAGDGSQNHSEQIPSEAQSPETITQEKMNNEHDIESQIQPVAQSVWIDSASNECSKSADVSVRSIHVSTTEEIPPCCCLRPCYKGSEHDDVVSGGGDDRLHRTASSSVLSSSDSQPESLSPEATELQNRPPFFMRHEDYLHHHINTMHEEIYHAPEGYFKSEEDRKKALRKLEETLKVHGWYQHLQEEEEGHAATEDQDKSGCCQGESQGCLPWWFVYIGWFFVVVTNLVCGYLVILYGLTYGLQTSMDWLVSMMVSLFQSIFVLQPGKVILVAAFSAVIWKKHEDDDVGVDLFTDPATGIFMTPANAKGRGKRHTIARYYQPPTIESVNQVRERREAEAKMCKMLKELLGQILLVVLALEVAHFQRDPNNYLFHQTVANTFTAGFEDVSSINDVYGYLEESFVPELYGENRGFLGDESTYRVGRARLRQVRIIPDACTPPKPTQHIVNCTGILRSQSHTNQQTYNKSWSELLEDDTESKAITDSYGPWKFTPSRSSHGSYHMGTVTLYTQGGYIQVLSSTARSTLRVLQELENRKWLDELTRALYIEWTVFSADAGLMCVCTVLFEATTMGNLVSTGEFHAFKIFSLETVVDKINLALQSVYLLVILGLIHLEVKKLRRKKRAYFQFWNILNILTIILSILSAVFYSLWATSLHKAMKDYTQNPSKFISFFYPVIMDQTFMAVTGFLVFINTLRCAKILRFNSSIQTIHHTFSNITSEFFIFTLMVLIFLFAFALLFCVTFGSDVMDFKDVAFSFQTIFLFLEGGYEEFMDVSEIYATLGPLYFIFMTIALFFLLFNFYILLILYAFRDARHILPNEDHKDVLSAIVDWLFSVCSIRKVSRKDETMKSAPVFKHYRGELTLE</sequence>
<dbReference type="PANTHER" id="PTHR10877:SF194">
    <property type="entry name" value="LOCATION OF VULVA DEFECTIVE 1"/>
    <property type="match status" value="1"/>
</dbReference>
<keyword evidence="22" id="KW-1185">Reference proteome</keyword>
<evidence type="ECO:0000259" key="17">
    <source>
        <dbReference type="PROSITE" id="PS50093"/>
    </source>
</evidence>
<evidence type="ECO:0000256" key="2">
    <source>
        <dbReference type="ARBA" id="ARBA00004651"/>
    </source>
</evidence>
<dbReference type="InterPro" id="IPR035986">
    <property type="entry name" value="PKD_dom_sf"/>
</dbReference>
<evidence type="ECO:0000256" key="8">
    <source>
        <dbReference type="ARBA" id="ARBA00023069"/>
    </source>
</evidence>
<dbReference type="Pfam" id="PF08016">
    <property type="entry name" value="PKD_channel"/>
    <property type="match status" value="1"/>
</dbReference>
<feature type="transmembrane region" description="Helical" evidence="15">
    <location>
        <begin position="1894"/>
        <end position="1915"/>
    </location>
</feature>
<evidence type="ECO:0000256" key="3">
    <source>
        <dbReference type="ARBA" id="ARBA00007200"/>
    </source>
</evidence>
<evidence type="ECO:0000256" key="15">
    <source>
        <dbReference type="SAM" id="Phobius"/>
    </source>
</evidence>
<dbReference type="InterPro" id="IPR051223">
    <property type="entry name" value="Polycystin"/>
</dbReference>
<dbReference type="InterPro" id="IPR000203">
    <property type="entry name" value="GPS"/>
</dbReference>
<dbReference type="PROSITE" id="PS50093">
    <property type="entry name" value="PKD"/>
    <property type="match status" value="1"/>
</dbReference>
<dbReference type="Pfam" id="PF01477">
    <property type="entry name" value="PLAT"/>
    <property type="match status" value="1"/>
</dbReference>
<accession>A0A7M7PNS1</accession>
<dbReference type="RefSeq" id="XP_030853009.1">
    <property type="nucleotide sequence ID" value="XM_030997149.1"/>
</dbReference>
<feature type="region of interest" description="Disordered" evidence="14">
    <location>
        <begin position="1922"/>
        <end position="1993"/>
    </location>
</feature>
<dbReference type="InterPro" id="IPR036392">
    <property type="entry name" value="PLAT/LH2_dom_sf"/>
</dbReference>
<feature type="region of interest" description="Disordered" evidence="14">
    <location>
        <begin position="1151"/>
        <end position="1175"/>
    </location>
</feature>
<keyword evidence="7 15" id="KW-1133">Transmembrane helix</keyword>
<keyword evidence="10" id="KW-1015">Disulfide bond</keyword>
<evidence type="ECO:0000256" key="6">
    <source>
        <dbReference type="ARBA" id="ARBA00022729"/>
    </source>
</evidence>
<dbReference type="FunFam" id="2.60.60.20:FF:000008">
    <property type="entry name" value="Polycystic kidney disease 1-like 2, isoform CRA_a"/>
    <property type="match status" value="1"/>
</dbReference>
<feature type="compositionally biased region" description="Acidic residues" evidence="14">
    <location>
        <begin position="1151"/>
        <end position="1168"/>
    </location>
</feature>
<dbReference type="SMART" id="SM00308">
    <property type="entry name" value="LH2"/>
    <property type="match status" value="1"/>
</dbReference>
<dbReference type="InParanoid" id="A0A7M7PNS1"/>
<evidence type="ECO:0000259" key="20">
    <source>
        <dbReference type="PROSITE" id="PS51111"/>
    </source>
</evidence>
<evidence type="ECO:0000256" key="7">
    <source>
        <dbReference type="ARBA" id="ARBA00022989"/>
    </source>
</evidence>
<evidence type="ECO:0008006" key="23">
    <source>
        <dbReference type="Google" id="ProtNLM"/>
    </source>
</evidence>
<dbReference type="Pfam" id="PF20519">
    <property type="entry name" value="Polycystin_dom"/>
    <property type="match status" value="1"/>
</dbReference>
<keyword evidence="11" id="KW-0325">Glycoprotein</keyword>
<feature type="compositionally biased region" description="Basic and acidic residues" evidence="14">
    <location>
        <begin position="1963"/>
        <end position="1973"/>
    </location>
</feature>
<dbReference type="Gene3D" id="2.60.220.50">
    <property type="match status" value="1"/>
</dbReference>
<feature type="transmembrane region" description="Helical" evidence="15">
    <location>
        <begin position="1635"/>
        <end position="1654"/>
    </location>
</feature>
<dbReference type="GO" id="GO:0016020">
    <property type="term" value="C:membrane"/>
    <property type="evidence" value="ECO:0000318"/>
    <property type="project" value="GO_Central"/>
</dbReference>
<evidence type="ECO:0000256" key="11">
    <source>
        <dbReference type="ARBA" id="ARBA00023180"/>
    </source>
</evidence>
<feature type="compositionally biased region" description="Low complexity" evidence="14">
    <location>
        <begin position="2075"/>
        <end position="2092"/>
    </location>
</feature>
<feature type="transmembrane region" description="Helical" evidence="15">
    <location>
        <begin position="2228"/>
        <end position="2251"/>
    </location>
</feature>
<feature type="compositionally biased region" description="Low complexity" evidence="14">
    <location>
        <begin position="1943"/>
        <end position="1954"/>
    </location>
</feature>
<evidence type="ECO:0000313" key="21">
    <source>
        <dbReference type="EnsemblMetazoa" id="XP_030853009"/>
    </source>
</evidence>
<dbReference type="SUPFAM" id="SSF49723">
    <property type="entry name" value="Lipase/lipooxygenase domain (PLAT/LH2 domain)"/>
    <property type="match status" value="1"/>
</dbReference>
<feature type="transmembrane region" description="Helical" evidence="15">
    <location>
        <begin position="2597"/>
        <end position="2621"/>
    </location>
</feature>
<dbReference type="GO" id="GO:0005886">
    <property type="term" value="C:plasma membrane"/>
    <property type="evidence" value="ECO:0007669"/>
    <property type="project" value="UniProtKB-SubCell"/>
</dbReference>
<feature type="domain" description="PLAT" evidence="18">
    <location>
        <begin position="1679"/>
        <end position="1797"/>
    </location>
</feature>
<organism evidence="21 22">
    <name type="scientific">Strongylocentrotus purpuratus</name>
    <name type="common">Purple sea urchin</name>
    <dbReference type="NCBI Taxonomy" id="7668"/>
    <lineage>
        <taxon>Eukaryota</taxon>
        <taxon>Metazoa</taxon>
        <taxon>Echinodermata</taxon>
        <taxon>Eleutherozoa</taxon>
        <taxon>Echinozoa</taxon>
        <taxon>Echinoidea</taxon>
        <taxon>Euechinoidea</taxon>
        <taxon>Echinacea</taxon>
        <taxon>Camarodonta</taxon>
        <taxon>Echinidea</taxon>
        <taxon>Strongylocentrotidae</taxon>
        <taxon>Strongylocentrotus</taxon>
    </lineage>
</organism>
<feature type="transmembrane region" description="Helical" evidence="15">
    <location>
        <begin position="2753"/>
        <end position="2778"/>
    </location>
</feature>
<keyword evidence="6 16" id="KW-0732">Signal</keyword>
<evidence type="ECO:0000259" key="19">
    <source>
        <dbReference type="PROSITE" id="PS50221"/>
    </source>
</evidence>
<evidence type="ECO:0000256" key="10">
    <source>
        <dbReference type="ARBA" id="ARBA00023157"/>
    </source>
</evidence>
<dbReference type="InterPro" id="IPR042060">
    <property type="entry name" value="PLAT_polycystin1"/>
</dbReference>
<feature type="transmembrane region" description="Helical" evidence="15">
    <location>
        <begin position="2185"/>
        <end position="2208"/>
    </location>
</feature>
<evidence type="ECO:0000256" key="4">
    <source>
        <dbReference type="ARBA" id="ARBA00022475"/>
    </source>
</evidence>
<dbReference type="OrthoDB" id="10264154at2759"/>
<feature type="transmembrane region" description="Helical" evidence="15">
    <location>
        <begin position="2515"/>
        <end position="2536"/>
    </location>
</feature>
<dbReference type="InterPro" id="IPR013122">
    <property type="entry name" value="PKD1_2_channel"/>
</dbReference>
<feature type="region of interest" description="Disordered" evidence="14">
    <location>
        <begin position="2058"/>
        <end position="2096"/>
    </location>
</feature>
<dbReference type="GO" id="GO:0005929">
    <property type="term" value="C:cilium"/>
    <property type="evidence" value="ECO:0007669"/>
    <property type="project" value="UniProtKB-SubCell"/>
</dbReference>
<dbReference type="InterPro" id="IPR046338">
    <property type="entry name" value="GAIN_dom_sf"/>
</dbReference>
<keyword evidence="12" id="KW-0966">Cell projection</keyword>
<evidence type="ECO:0000259" key="18">
    <source>
        <dbReference type="PROSITE" id="PS50095"/>
    </source>
</evidence>
<dbReference type="CDD" id="cd01752">
    <property type="entry name" value="PLAT_polycystin"/>
    <property type="match status" value="1"/>
</dbReference>
<feature type="chain" id="PRO_5029551809" description="Polycystic kidney disease protein 1-like 2" evidence="16">
    <location>
        <begin position="31"/>
        <end position="2833"/>
    </location>
</feature>
<dbReference type="PROSITE" id="PS50221">
    <property type="entry name" value="GAIN_B"/>
    <property type="match status" value="1"/>
</dbReference>
<dbReference type="GO" id="GO:0050982">
    <property type="term" value="P:detection of mechanical stimulus"/>
    <property type="evidence" value="ECO:0000318"/>
    <property type="project" value="GO_Central"/>
</dbReference>
<evidence type="ECO:0000256" key="13">
    <source>
        <dbReference type="PROSITE-ProRule" id="PRU00152"/>
    </source>
</evidence>
<feature type="transmembrane region" description="Helical" evidence="15">
    <location>
        <begin position="2690"/>
        <end position="2713"/>
    </location>
</feature>
<feature type="compositionally biased region" description="Basic and acidic residues" evidence="14">
    <location>
        <begin position="2058"/>
        <end position="2071"/>
    </location>
</feature>
<dbReference type="GO" id="GO:0005262">
    <property type="term" value="F:calcium channel activity"/>
    <property type="evidence" value="ECO:0000318"/>
    <property type="project" value="GO_Central"/>
</dbReference>
<dbReference type="PROSITE" id="PS50095">
    <property type="entry name" value="PLAT"/>
    <property type="match status" value="1"/>
</dbReference>
<feature type="domain" description="PKD" evidence="17">
    <location>
        <begin position="468"/>
        <end position="521"/>
    </location>
</feature>
<evidence type="ECO:0000256" key="9">
    <source>
        <dbReference type="ARBA" id="ARBA00023136"/>
    </source>
</evidence>
<comment type="similarity">
    <text evidence="3">Belongs to the polycystin family.</text>
</comment>
<keyword evidence="9 15" id="KW-0472">Membrane</keyword>
<keyword evidence="8" id="KW-0969">Cilium</keyword>
<dbReference type="InterPro" id="IPR002859">
    <property type="entry name" value="PKD/REJ-like"/>
</dbReference>
<reference evidence="21" key="2">
    <citation type="submission" date="2021-01" db="UniProtKB">
        <authorList>
            <consortium name="EnsemblMetazoa"/>
        </authorList>
    </citation>
    <scope>IDENTIFICATION</scope>
</reference>
<feature type="transmembrane region" description="Helical" evidence="15">
    <location>
        <begin position="2567"/>
        <end position="2585"/>
    </location>
</feature>
<keyword evidence="4" id="KW-1003">Cell membrane</keyword>
<comment type="subcellular location">
    <subcellularLocation>
        <location evidence="2">Cell membrane</location>
        <topology evidence="2">Multi-pass membrane protein</topology>
    </subcellularLocation>
    <subcellularLocation>
        <location evidence="1">Cell projection</location>
        <location evidence="1">Cilium</location>
    </subcellularLocation>
</comment>
<evidence type="ECO:0000256" key="16">
    <source>
        <dbReference type="SAM" id="SignalP"/>
    </source>
</evidence>
<evidence type="ECO:0000256" key="1">
    <source>
        <dbReference type="ARBA" id="ARBA00004138"/>
    </source>
</evidence>
<feature type="domain" description="REJ" evidence="20">
    <location>
        <begin position="629"/>
        <end position="1385"/>
    </location>
</feature>
<dbReference type="Pfam" id="PF01825">
    <property type="entry name" value="GPS"/>
    <property type="match status" value="1"/>
</dbReference>
<reference evidence="22" key="1">
    <citation type="submission" date="2015-02" db="EMBL/GenBank/DDBJ databases">
        <title>Genome sequencing for Strongylocentrotus purpuratus.</title>
        <authorList>
            <person name="Murali S."/>
            <person name="Liu Y."/>
            <person name="Vee V."/>
            <person name="English A."/>
            <person name="Wang M."/>
            <person name="Skinner E."/>
            <person name="Han Y."/>
            <person name="Muzny D.M."/>
            <person name="Worley K.C."/>
            <person name="Gibbs R.A."/>
        </authorList>
    </citation>
    <scope>NUCLEOTIDE SEQUENCE</scope>
</reference>
<proteinExistence type="inferred from homology"/>
<dbReference type="SMART" id="SM00303">
    <property type="entry name" value="GPS"/>
    <property type="match status" value="1"/>
</dbReference>
<evidence type="ECO:0000256" key="12">
    <source>
        <dbReference type="ARBA" id="ARBA00023273"/>
    </source>
</evidence>